<name>A0ABV7K328_9HYPH</name>
<dbReference type="RefSeq" id="WP_378217415.1">
    <property type="nucleotide sequence ID" value="NZ_JBHRTK010000001.1"/>
</dbReference>
<dbReference type="EMBL" id="JBHRTK010000001">
    <property type="protein sequence ID" value="MFC3204693.1"/>
    <property type="molecule type" value="Genomic_DNA"/>
</dbReference>
<dbReference type="Proteomes" id="UP001595583">
    <property type="component" value="Unassembled WGS sequence"/>
</dbReference>
<reference evidence="3" key="1">
    <citation type="journal article" date="2019" name="Int. J. Syst. Evol. Microbiol.">
        <title>The Global Catalogue of Microorganisms (GCM) 10K type strain sequencing project: providing services to taxonomists for standard genome sequencing and annotation.</title>
        <authorList>
            <consortium name="The Broad Institute Genomics Platform"/>
            <consortium name="The Broad Institute Genome Sequencing Center for Infectious Disease"/>
            <person name="Wu L."/>
            <person name="Ma J."/>
        </authorList>
    </citation>
    <scope>NUCLEOTIDE SEQUENCE [LARGE SCALE GENOMIC DNA]</scope>
    <source>
        <strain evidence="3">KCTC 52165</strain>
    </source>
</reference>
<comment type="caution">
    <text evidence="2">The sequence shown here is derived from an EMBL/GenBank/DDBJ whole genome shotgun (WGS) entry which is preliminary data.</text>
</comment>
<keyword evidence="3" id="KW-1185">Reference proteome</keyword>
<gene>
    <name evidence="2" type="ORF">ACFOHJ_00500</name>
</gene>
<accession>A0ABV7K328</accession>
<evidence type="ECO:0000256" key="1">
    <source>
        <dbReference type="SAM" id="Phobius"/>
    </source>
</evidence>
<proteinExistence type="predicted"/>
<keyword evidence="1" id="KW-0812">Transmembrane</keyword>
<protein>
    <submittedName>
        <fullName evidence="2">Uncharacterized protein</fullName>
    </submittedName>
</protein>
<keyword evidence="1" id="KW-0472">Membrane</keyword>
<keyword evidence="1" id="KW-1133">Transmembrane helix</keyword>
<organism evidence="2 3">
    <name type="scientific">Aquamicrobium soli</name>
    <dbReference type="NCBI Taxonomy" id="1811518"/>
    <lineage>
        <taxon>Bacteria</taxon>
        <taxon>Pseudomonadati</taxon>
        <taxon>Pseudomonadota</taxon>
        <taxon>Alphaproteobacteria</taxon>
        <taxon>Hyphomicrobiales</taxon>
        <taxon>Phyllobacteriaceae</taxon>
        <taxon>Aquamicrobium</taxon>
    </lineage>
</organism>
<evidence type="ECO:0000313" key="3">
    <source>
        <dbReference type="Proteomes" id="UP001595583"/>
    </source>
</evidence>
<evidence type="ECO:0000313" key="2">
    <source>
        <dbReference type="EMBL" id="MFC3204693.1"/>
    </source>
</evidence>
<feature type="transmembrane region" description="Helical" evidence="1">
    <location>
        <begin position="25"/>
        <end position="45"/>
    </location>
</feature>
<sequence>MSIFLTELLVRLSVWLPGGTPVQDWFYFIACVVSAVGIVAVMAVAA</sequence>